<evidence type="ECO:0000256" key="1">
    <source>
        <dbReference type="ARBA" id="ARBA00023002"/>
    </source>
</evidence>
<dbReference type="InterPro" id="IPR050564">
    <property type="entry name" value="F420-G6PD/mer"/>
</dbReference>
<dbReference type="GO" id="GO:0016705">
    <property type="term" value="F:oxidoreductase activity, acting on paired donors, with incorporation or reduction of molecular oxygen"/>
    <property type="evidence" value="ECO:0007669"/>
    <property type="project" value="InterPro"/>
</dbReference>
<feature type="domain" description="Luciferase-like" evidence="2">
    <location>
        <begin position="16"/>
        <end position="334"/>
    </location>
</feature>
<dbReference type="InterPro" id="IPR011251">
    <property type="entry name" value="Luciferase-like_dom"/>
</dbReference>
<dbReference type="RefSeq" id="WP_066962304.1">
    <property type="nucleotide sequence ID" value="NZ_CP023449.1"/>
</dbReference>
<dbReference type="InterPro" id="IPR036661">
    <property type="entry name" value="Luciferase-like_sf"/>
</dbReference>
<dbReference type="Proteomes" id="UP000218934">
    <property type="component" value="Unassembled WGS sequence"/>
</dbReference>
<dbReference type="PANTHER" id="PTHR43244">
    <property type="match status" value="1"/>
</dbReference>
<dbReference type="Gene3D" id="3.20.20.30">
    <property type="entry name" value="Luciferase-like domain"/>
    <property type="match status" value="1"/>
</dbReference>
<comment type="caution">
    <text evidence="3">The sequence shown here is derived from an EMBL/GenBank/DDBJ whole genome shotgun (WGS) entry which is preliminary data.</text>
</comment>
<proteinExistence type="predicted"/>
<keyword evidence="4" id="KW-1185">Reference proteome</keyword>
<dbReference type="KEGG" id="rdi:CMV14_17550"/>
<protein>
    <submittedName>
        <fullName evidence="3">LLM class flavin-dependent oxidoreductase</fullName>
    </submittedName>
</protein>
<dbReference type="AlphaFoldDB" id="A0A2A4FY20"/>
<dbReference type="PANTHER" id="PTHR43244:SF1">
    <property type="entry name" value="5,10-METHYLENETETRAHYDROMETHANOPTERIN REDUCTASE"/>
    <property type="match status" value="1"/>
</dbReference>
<accession>A0A2A4FY20</accession>
<dbReference type="OrthoDB" id="9804736at2"/>
<name>A0A2A4FY20_9SPHN</name>
<evidence type="ECO:0000259" key="2">
    <source>
        <dbReference type="Pfam" id="PF00296"/>
    </source>
</evidence>
<gene>
    <name evidence="3" type="ORF">COO09_07335</name>
</gene>
<evidence type="ECO:0000313" key="4">
    <source>
        <dbReference type="Proteomes" id="UP000218934"/>
    </source>
</evidence>
<sequence>MRPLELWTNLTSLNRGDPGELLDRAKMLEADGWDGATFPDSNFQNMEAYVVLTAVAMETSRLRLGTGVTNPATRHPGVTASAMMALNALSKGRVVIGIGRGDSPLAYMGGSPVSVKAFETGLDMIRSYMRGEVVPIEMAATALARNSKEGFGDNLAMHHAPEGSLIKWITADHEVPPLDVFATGPKVIELAARKADYITFAFGADARRLEWAIGVATAEMERIGRDPASVSFGAHIPCFPHRDREVSRKLAEGYITAQARFGVMTNKVNGPATEEQRANFQRLAGAYDMDSHGKAGSAQAKALDADFIDSFGLTGDPEPAVGRLREIAALGIDRLQLVTSHTATDEARESYRLTVDAIVAEMRAA</sequence>
<dbReference type="Pfam" id="PF00296">
    <property type="entry name" value="Bac_luciferase"/>
    <property type="match status" value="1"/>
</dbReference>
<dbReference type="SUPFAM" id="SSF51679">
    <property type="entry name" value="Bacterial luciferase-like"/>
    <property type="match status" value="1"/>
</dbReference>
<evidence type="ECO:0000313" key="3">
    <source>
        <dbReference type="EMBL" id="PCE43103.1"/>
    </source>
</evidence>
<organism evidence="3 4">
    <name type="scientific">Rhizorhabdus dicambivorans</name>
    <dbReference type="NCBI Taxonomy" id="1850238"/>
    <lineage>
        <taxon>Bacteria</taxon>
        <taxon>Pseudomonadati</taxon>
        <taxon>Pseudomonadota</taxon>
        <taxon>Alphaproteobacteria</taxon>
        <taxon>Sphingomonadales</taxon>
        <taxon>Sphingomonadaceae</taxon>
        <taxon>Rhizorhabdus</taxon>
    </lineage>
</organism>
<dbReference type="EMBL" id="NWUF01000005">
    <property type="protein sequence ID" value="PCE43103.1"/>
    <property type="molecule type" value="Genomic_DNA"/>
</dbReference>
<keyword evidence="1" id="KW-0560">Oxidoreductase</keyword>
<reference evidence="3 4" key="1">
    <citation type="submission" date="2017-09" db="EMBL/GenBank/DDBJ databases">
        <title>The Catabolism of 3,6-Dichlorosalicylic acid is Initiated by the Cytochrome P450 Monooxygenase DsmABC in Rhizorhabdus dicambivorans Ndbn-20.</title>
        <authorList>
            <person name="Na L."/>
        </authorList>
    </citation>
    <scope>NUCLEOTIDE SEQUENCE [LARGE SCALE GENOMIC DNA]</scope>
    <source>
        <strain evidence="3 4">Ndbn-20m</strain>
    </source>
</reference>